<dbReference type="Pfam" id="PF21889">
    <property type="entry name" value="TPR1-like_2nd"/>
    <property type="match status" value="1"/>
</dbReference>
<feature type="compositionally biased region" description="Polar residues" evidence="4">
    <location>
        <begin position="1027"/>
        <end position="1036"/>
    </location>
</feature>
<dbReference type="Pfam" id="PF00400">
    <property type="entry name" value="WD40"/>
    <property type="match status" value="3"/>
</dbReference>
<evidence type="ECO:0000313" key="6">
    <source>
        <dbReference type="EMBL" id="RYQ79473.1"/>
    </source>
</evidence>
<keyword evidence="1 3" id="KW-0853">WD repeat</keyword>
<dbReference type="PANTHER" id="PTHR44083">
    <property type="entry name" value="TOPLESS-RELATED PROTEIN 1-RELATED"/>
    <property type="match status" value="1"/>
</dbReference>
<dbReference type="InterPro" id="IPR006595">
    <property type="entry name" value="CTLH_C"/>
</dbReference>
<dbReference type="InterPro" id="IPR011047">
    <property type="entry name" value="Quinoprotein_ADH-like_sf"/>
</dbReference>
<organism evidence="6 7">
    <name type="scientific">Arachis hypogaea</name>
    <name type="common">Peanut</name>
    <dbReference type="NCBI Taxonomy" id="3818"/>
    <lineage>
        <taxon>Eukaryota</taxon>
        <taxon>Viridiplantae</taxon>
        <taxon>Streptophyta</taxon>
        <taxon>Embryophyta</taxon>
        <taxon>Tracheophyta</taxon>
        <taxon>Spermatophyta</taxon>
        <taxon>Magnoliopsida</taxon>
        <taxon>eudicotyledons</taxon>
        <taxon>Gunneridae</taxon>
        <taxon>Pentapetalae</taxon>
        <taxon>rosids</taxon>
        <taxon>fabids</taxon>
        <taxon>Fabales</taxon>
        <taxon>Fabaceae</taxon>
        <taxon>Papilionoideae</taxon>
        <taxon>50 kb inversion clade</taxon>
        <taxon>dalbergioids sensu lato</taxon>
        <taxon>Dalbergieae</taxon>
        <taxon>Pterocarpus clade</taxon>
        <taxon>Arachis</taxon>
    </lineage>
</organism>
<feature type="repeat" description="WD" evidence="3">
    <location>
        <begin position="428"/>
        <end position="461"/>
    </location>
</feature>
<dbReference type="GO" id="GO:0006355">
    <property type="term" value="P:regulation of DNA-templated transcription"/>
    <property type="evidence" value="ECO:0007669"/>
    <property type="project" value="InterPro"/>
</dbReference>
<dbReference type="PROSITE" id="PS50897">
    <property type="entry name" value="CTLH"/>
    <property type="match status" value="1"/>
</dbReference>
<dbReference type="STRING" id="3818.A0A444WPX5"/>
<dbReference type="PROSITE" id="PS50082">
    <property type="entry name" value="WD_REPEATS_2"/>
    <property type="match status" value="3"/>
</dbReference>
<feature type="region of interest" description="Disordered" evidence="4">
    <location>
        <begin position="179"/>
        <end position="199"/>
    </location>
</feature>
<keyword evidence="7" id="KW-1185">Reference proteome</keyword>
<protein>
    <recommendedName>
        <fullName evidence="5">CTLH domain-containing protein</fullName>
    </recommendedName>
</protein>
<gene>
    <name evidence="6" type="ORF">Ahy_Scaffold6g108225</name>
</gene>
<dbReference type="InterPro" id="IPR019775">
    <property type="entry name" value="WD40_repeat_CS"/>
</dbReference>
<evidence type="ECO:0000256" key="3">
    <source>
        <dbReference type="PROSITE-ProRule" id="PRU00221"/>
    </source>
</evidence>
<dbReference type="Proteomes" id="UP000289738">
    <property type="component" value="Unassembled WGS sequence"/>
</dbReference>
<proteinExistence type="predicted"/>
<dbReference type="Gene3D" id="2.130.10.10">
    <property type="entry name" value="YVTN repeat-like/Quinoprotein amine dehydrogenase"/>
    <property type="match status" value="3"/>
</dbReference>
<evidence type="ECO:0000256" key="4">
    <source>
        <dbReference type="SAM" id="MobiDB-lite"/>
    </source>
</evidence>
<dbReference type="SUPFAM" id="SSF50998">
    <property type="entry name" value="Quinoprotein alcohol dehydrogenase-like"/>
    <property type="match status" value="1"/>
</dbReference>
<reference evidence="6 7" key="1">
    <citation type="submission" date="2019-01" db="EMBL/GenBank/DDBJ databases">
        <title>Sequencing of cultivated peanut Arachis hypogaea provides insights into genome evolution and oil improvement.</title>
        <authorList>
            <person name="Chen X."/>
        </authorList>
    </citation>
    <scope>NUCLEOTIDE SEQUENCE [LARGE SCALE GENOMIC DNA]</scope>
    <source>
        <strain evidence="7">cv. Fuhuasheng</strain>
        <tissue evidence="6">Leaves</tissue>
    </source>
</reference>
<accession>A0A444WPX5</accession>
<dbReference type="InterPro" id="IPR054080">
    <property type="entry name" value="TPR1-like_2nd"/>
</dbReference>
<evidence type="ECO:0000256" key="1">
    <source>
        <dbReference type="ARBA" id="ARBA00022574"/>
    </source>
</evidence>
<dbReference type="AlphaFoldDB" id="A0A444WPX5"/>
<feature type="region of interest" description="Disordered" evidence="4">
    <location>
        <begin position="993"/>
        <end position="1036"/>
    </location>
</feature>
<feature type="repeat" description="WD" evidence="3">
    <location>
        <begin position="808"/>
        <end position="849"/>
    </location>
</feature>
<evidence type="ECO:0000256" key="2">
    <source>
        <dbReference type="ARBA" id="ARBA00022737"/>
    </source>
</evidence>
<dbReference type="EMBL" id="SDMP01000026">
    <property type="protein sequence ID" value="RYQ79473.1"/>
    <property type="molecule type" value="Genomic_DNA"/>
</dbReference>
<feature type="domain" description="CTLH" evidence="5">
    <location>
        <begin position="9"/>
        <end position="67"/>
    </location>
</feature>
<dbReference type="PROSITE" id="PS00678">
    <property type="entry name" value="WD_REPEATS_1"/>
    <property type="match status" value="1"/>
</dbReference>
<dbReference type="InterPro" id="IPR027728">
    <property type="entry name" value="Topless_fam"/>
</dbReference>
<feature type="compositionally biased region" description="Low complexity" evidence="4">
    <location>
        <begin position="185"/>
        <end position="199"/>
    </location>
</feature>
<dbReference type="SMART" id="SM00320">
    <property type="entry name" value="WD40"/>
    <property type="match status" value="10"/>
</dbReference>
<sequence length="1036" mass="114760">MMLQQESGYFFDMKYFEEKALNGEWEIVENYLSGFTKLTDNRYSMKMCFEIRKQKYLEALDSKEKTRALEILGKDLKVFQTYNEELYREITYLLTLENFRDNEQLSKYGDTKTARKTMIVELKKLIEANPRLNDKLVFPSLKPSRLRTLINQSLNWQHQLCKNPKPNPDIRTMFVDHTCSPPGPAGASSSTPRSPSVPAAVNPSAVAAATGAGTSVPLNQTLVSALKHSRTPPTPMNNEQRGKRLRSVPQATEATNSLVVRQQVPRSLDDLTRTLFCTLNQGSTVTSMDFHPSLHSSLLIGTASGEISFWEVGRNERPILKPFAIWNSATCSVLFQAAYAKDSNVSVCRVSWSADGKYLGVAFTKHLVHLYTYQAPNDLKEHLEVDAHVGSVNDLAFSSPHKQLCMVTCGDDKLIKVWDLTGHNLFNFQGHEAAVYSICMNVKENVEYILSSSVDGKIKAWLFDNSDTKVEYDAHGKYCTTMLYSADGTKLFCCGTSKNNGDSFLVEWNENDGVIKRTYAGLGKKSMGMMQFDTTKNRFLVAGDDKLIKFWELDNPNILASVQVDGNLSSVPRVRFNRIGSLLAVTTADGRVKIFANADGIKHLRAIQAWSCRASSKANTNPAMTHLELGEGSSARRSKSFTELPEILKCQMITLPDTMYPTAKVARLVYMNNGVGLLGVGSDGTQKLWRWNRTELNPTGKAMASACPVLWLPNSGFVMTNDVPENSEGTIPCAIISKNDSYVLSACGGKLTLFNMLSFKVMVSFMSPPPRSTCLAFHPQDNNVVAIGKEDSSIHIYNIQSEEVKAKLTGDEKCITSLAFSMLLAVLVSSDADAQIFFWSIDTWNLKKSLKMYLRDESPVTGDTQVQFHCNQINLLVCHREVLSLYDASRMELVMQWVPKAHMSGSISCATYSGNGKLIYTALTDGNIVIFNADTLMLRCRIAPSVYLMTPNLPNSENVYAAVLAANPQEPNQFAVGLSNGAIKVIEPQASRRGNNGSWMGKFKRAGKPPRHGGRACSSAMEETVSDDGNSGANTI</sequence>
<dbReference type="InterPro" id="IPR036322">
    <property type="entry name" value="WD40_repeat_dom_sf"/>
</dbReference>
<dbReference type="SUPFAM" id="SSF50978">
    <property type="entry name" value="WD40 repeat-like"/>
    <property type="match status" value="2"/>
</dbReference>
<keyword evidence="2" id="KW-0677">Repeat</keyword>
<comment type="caution">
    <text evidence="6">The sequence shown here is derived from an EMBL/GenBank/DDBJ whole genome shotgun (WGS) entry which is preliminary data.</text>
</comment>
<dbReference type="InterPro" id="IPR048419">
    <property type="entry name" value="Topless_Znf"/>
</dbReference>
<dbReference type="InterPro" id="IPR015943">
    <property type="entry name" value="WD40/YVTN_repeat-like_dom_sf"/>
</dbReference>
<dbReference type="InterPro" id="IPR001680">
    <property type="entry name" value="WD40_rpt"/>
</dbReference>
<feature type="region of interest" description="Disordered" evidence="4">
    <location>
        <begin position="228"/>
        <end position="247"/>
    </location>
</feature>
<name>A0A444WPX5_ARAHY</name>
<evidence type="ECO:0000313" key="7">
    <source>
        <dbReference type="Proteomes" id="UP000289738"/>
    </source>
</evidence>
<dbReference type="SMART" id="SM00668">
    <property type="entry name" value="CTLH"/>
    <property type="match status" value="1"/>
</dbReference>
<feature type="compositionally biased region" description="Basic residues" evidence="4">
    <location>
        <begin position="1002"/>
        <end position="1014"/>
    </location>
</feature>
<dbReference type="Pfam" id="PF21359">
    <property type="entry name" value="zf_topless"/>
    <property type="match status" value="1"/>
</dbReference>
<evidence type="ECO:0000259" key="5">
    <source>
        <dbReference type="PROSITE" id="PS50897"/>
    </source>
</evidence>
<feature type="repeat" description="WD" evidence="3">
    <location>
        <begin position="385"/>
        <end position="420"/>
    </location>
</feature>
<dbReference type="PANTHER" id="PTHR44083:SF43">
    <property type="entry name" value="TRANSDUCIN FAMILY PROTEIN_WD-40 REPEAT PROTEIN"/>
    <property type="match status" value="1"/>
</dbReference>